<dbReference type="InterPro" id="IPR036291">
    <property type="entry name" value="NAD(P)-bd_dom_sf"/>
</dbReference>
<dbReference type="AlphaFoldDB" id="W4KB55"/>
<evidence type="ECO:0000256" key="2">
    <source>
        <dbReference type="ARBA" id="ARBA00023445"/>
    </source>
</evidence>
<dbReference type="InParanoid" id="W4KB55"/>
<dbReference type="KEGG" id="hir:HETIRDRAFT_382672"/>
<dbReference type="Proteomes" id="UP000030671">
    <property type="component" value="Unassembled WGS sequence"/>
</dbReference>
<dbReference type="eggNOG" id="KOG1502">
    <property type="taxonomic scope" value="Eukaryota"/>
</dbReference>
<sequence>MELVLVTGASGFVGSHVVEQLLQANYRVRGTARSEKAEHVRQAYASSEHADNLEVVVVEDLTTSDLTSAFQGVDALIHVGTPLGGAGSAEVVLQSTISGTRRVLQHASDSGTKKIVLTGSVINLLDTRTKWTRQTLTEHDWSPLTYEHATQPGVDSREVYAVAKKLAEQEFWVFADANPAIDATSILPPWLYGPYGRGQWVRSLKSGTNQLVYALIAGPPGRPMHAQNVNPGFAHVADAARAHVLALSAPPARPGEKRKRVVVMGGYGLWREAVAHLRAARPELGARLPVLTGEESEQDPEEYAMFDGGSARRVLGMDTFKTWEETIVETVDDMVRMEKVLDVYTPL</sequence>
<dbReference type="GeneID" id="20672132"/>
<dbReference type="OrthoDB" id="2735536at2759"/>
<dbReference type="HOGENOM" id="CLU_007383_9_2_1"/>
<comment type="similarity">
    <text evidence="2">Belongs to the NAD(P)-dependent epimerase/dehydratase family. Dihydroflavonol-4-reductase subfamily.</text>
</comment>
<evidence type="ECO:0000313" key="4">
    <source>
        <dbReference type="EMBL" id="ETW82600.1"/>
    </source>
</evidence>
<dbReference type="Gene3D" id="3.40.50.720">
    <property type="entry name" value="NAD(P)-binding Rossmann-like Domain"/>
    <property type="match status" value="1"/>
</dbReference>
<gene>
    <name evidence="4" type="ORF">HETIRDRAFT_382672</name>
</gene>
<proteinExistence type="inferred from homology"/>
<accession>W4KB55</accession>
<evidence type="ECO:0000256" key="1">
    <source>
        <dbReference type="ARBA" id="ARBA00023002"/>
    </source>
</evidence>
<dbReference type="PANTHER" id="PTHR10366:SF564">
    <property type="entry name" value="STEROL-4-ALPHA-CARBOXYLATE 3-DEHYDROGENASE, DECARBOXYLATING"/>
    <property type="match status" value="1"/>
</dbReference>
<protein>
    <recommendedName>
        <fullName evidence="3">NAD-dependent epimerase/dehydratase domain-containing protein</fullName>
    </recommendedName>
</protein>
<dbReference type="InterPro" id="IPR050425">
    <property type="entry name" value="NAD(P)_dehydrat-like"/>
</dbReference>
<dbReference type="PANTHER" id="PTHR10366">
    <property type="entry name" value="NAD DEPENDENT EPIMERASE/DEHYDRATASE"/>
    <property type="match status" value="1"/>
</dbReference>
<feature type="domain" description="NAD-dependent epimerase/dehydratase" evidence="3">
    <location>
        <begin position="4"/>
        <end position="252"/>
    </location>
</feature>
<dbReference type="Pfam" id="PF01370">
    <property type="entry name" value="Epimerase"/>
    <property type="match status" value="1"/>
</dbReference>
<dbReference type="SUPFAM" id="SSF51735">
    <property type="entry name" value="NAD(P)-binding Rossmann-fold domains"/>
    <property type="match status" value="1"/>
</dbReference>
<name>W4KB55_HETIT</name>
<dbReference type="InterPro" id="IPR001509">
    <property type="entry name" value="Epimerase_deHydtase"/>
</dbReference>
<keyword evidence="1" id="KW-0560">Oxidoreductase</keyword>
<dbReference type="RefSeq" id="XP_009544950.1">
    <property type="nucleotide sequence ID" value="XM_009546655.1"/>
</dbReference>
<evidence type="ECO:0000259" key="3">
    <source>
        <dbReference type="Pfam" id="PF01370"/>
    </source>
</evidence>
<organism evidence="4 5">
    <name type="scientific">Heterobasidion irregulare (strain TC 32-1)</name>
    <dbReference type="NCBI Taxonomy" id="747525"/>
    <lineage>
        <taxon>Eukaryota</taxon>
        <taxon>Fungi</taxon>
        <taxon>Dikarya</taxon>
        <taxon>Basidiomycota</taxon>
        <taxon>Agaricomycotina</taxon>
        <taxon>Agaricomycetes</taxon>
        <taxon>Russulales</taxon>
        <taxon>Bondarzewiaceae</taxon>
        <taxon>Heterobasidion</taxon>
        <taxon>Heterobasidion annosum species complex</taxon>
    </lineage>
</organism>
<dbReference type="GO" id="GO:0016616">
    <property type="term" value="F:oxidoreductase activity, acting on the CH-OH group of donors, NAD or NADP as acceptor"/>
    <property type="evidence" value="ECO:0007669"/>
    <property type="project" value="TreeGrafter"/>
</dbReference>
<dbReference type="STRING" id="747525.W4KB55"/>
<dbReference type="EMBL" id="KI925457">
    <property type="protein sequence ID" value="ETW82600.1"/>
    <property type="molecule type" value="Genomic_DNA"/>
</dbReference>
<reference evidence="4 5" key="1">
    <citation type="journal article" date="2012" name="New Phytol.">
        <title>Insight into trade-off between wood decay and parasitism from the genome of a fungal forest pathogen.</title>
        <authorList>
            <person name="Olson A."/>
            <person name="Aerts A."/>
            <person name="Asiegbu F."/>
            <person name="Belbahri L."/>
            <person name="Bouzid O."/>
            <person name="Broberg A."/>
            <person name="Canback B."/>
            <person name="Coutinho P.M."/>
            <person name="Cullen D."/>
            <person name="Dalman K."/>
            <person name="Deflorio G."/>
            <person name="van Diepen L.T."/>
            <person name="Dunand C."/>
            <person name="Duplessis S."/>
            <person name="Durling M."/>
            <person name="Gonthier P."/>
            <person name="Grimwood J."/>
            <person name="Fossdal C.G."/>
            <person name="Hansson D."/>
            <person name="Henrissat B."/>
            <person name="Hietala A."/>
            <person name="Himmelstrand K."/>
            <person name="Hoffmeister D."/>
            <person name="Hogberg N."/>
            <person name="James T.Y."/>
            <person name="Karlsson M."/>
            <person name="Kohler A."/>
            <person name="Kues U."/>
            <person name="Lee Y.H."/>
            <person name="Lin Y.C."/>
            <person name="Lind M."/>
            <person name="Lindquist E."/>
            <person name="Lombard V."/>
            <person name="Lucas S."/>
            <person name="Lunden K."/>
            <person name="Morin E."/>
            <person name="Murat C."/>
            <person name="Park J."/>
            <person name="Raffaello T."/>
            <person name="Rouze P."/>
            <person name="Salamov A."/>
            <person name="Schmutz J."/>
            <person name="Solheim H."/>
            <person name="Stahlberg J."/>
            <person name="Velez H."/>
            <person name="de Vries R.P."/>
            <person name="Wiebenga A."/>
            <person name="Woodward S."/>
            <person name="Yakovlev I."/>
            <person name="Garbelotto M."/>
            <person name="Martin F."/>
            <person name="Grigoriev I.V."/>
            <person name="Stenlid J."/>
        </authorList>
    </citation>
    <scope>NUCLEOTIDE SEQUENCE [LARGE SCALE GENOMIC DNA]</scope>
    <source>
        <strain evidence="4 5">TC 32-1</strain>
    </source>
</reference>
<evidence type="ECO:0000313" key="5">
    <source>
        <dbReference type="Proteomes" id="UP000030671"/>
    </source>
</evidence>
<keyword evidence="5" id="KW-1185">Reference proteome</keyword>